<feature type="region of interest" description="Disordered" evidence="1">
    <location>
        <begin position="1"/>
        <end position="27"/>
    </location>
</feature>
<evidence type="ECO:0000313" key="2">
    <source>
        <dbReference type="EMBL" id="KAF5328759.1"/>
    </source>
</evidence>
<reference evidence="2 3" key="1">
    <citation type="journal article" date="2020" name="ISME J.">
        <title>Uncovering the hidden diversity of litter-decomposition mechanisms in mushroom-forming fungi.</title>
        <authorList>
            <person name="Floudas D."/>
            <person name="Bentzer J."/>
            <person name="Ahren D."/>
            <person name="Johansson T."/>
            <person name="Persson P."/>
            <person name="Tunlid A."/>
        </authorList>
    </citation>
    <scope>NUCLEOTIDE SEQUENCE [LARGE SCALE GENOMIC DNA]</scope>
    <source>
        <strain evidence="2 3">CBS 101986</strain>
    </source>
</reference>
<evidence type="ECO:0000256" key="1">
    <source>
        <dbReference type="SAM" id="MobiDB-lite"/>
    </source>
</evidence>
<name>A0A8H5BSI5_9AGAR</name>
<gene>
    <name evidence="2" type="ORF">D9619_011566</name>
</gene>
<dbReference type="Proteomes" id="UP000567179">
    <property type="component" value="Unassembled WGS sequence"/>
</dbReference>
<protein>
    <submittedName>
        <fullName evidence="2">Uncharacterized protein</fullName>
    </submittedName>
</protein>
<comment type="caution">
    <text evidence="2">The sequence shown here is derived from an EMBL/GenBank/DDBJ whole genome shotgun (WGS) entry which is preliminary data.</text>
</comment>
<keyword evidence="3" id="KW-1185">Reference proteome</keyword>
<accession>A0A8H5BSI5</accession>
<proteinExistence type="predicted"/>
<organism evidence="2 3">
    <name type="scientific">Psilocybe cf. subviscida</name>
    <dbReference type="NCBI Taxonomy" id="2480587"/>
    <lineage>
        <taxon>Eukaryota</taxon>
        <taxon>Fungi</taxon>
        <taxon>Dikarya</taxon>
        <taxon>Basidiomycota</taxon>
        <taxon>Agaricomycotina</taxon>
        <taxon>Agaricomycetes</taxon>
        <taxon>Agaricomycetidae</taxon>
        <taxon>Agaricales</taxon>
        <taxon>Agaricineae</taxon>
        <taxon>Strophariaceae</taxon>
        <taxon>Psilocybe</taxon>
    </lineage>
</organism>
<evidence type="ECO:0000313" key="3">
    <source>
        <dbReference type="Proteomes" id="UP000567179"/>
    </source>
</evidence>
<sequence length="95" mass="11074">MEFALNDSDEDNDIQRDMTPSEEGEKRPKCHCCIRTRYSNEILQNGRIIAIEGKRDAQYPMLHKTSYTRQRARLTSLRIYRIPYAGAYGLAGQLY</sequence>
<dbReference type="EMBL" id="JAACJJ010000003">
    <property type="protein sequence ID" value="KAF5328759.1"/>
    <property type="molecule type" value="Genomic_DNA"/>
</dbReference>
<dbReference type="AlphaFoldDB" id="A0A8H5BSI5"/>